<dbReference type="RefSeq" id="WP_217630622.1">
    <property type="nucleotide sequence ID" value="NZ_FMVT01000001.1"/>
</dbReference>
<proteinExistence type="predicted"/>
<feature type="domain" description="PepSY" evidence="2">
    <location>
        <begin position="7"/>
        <end position="79"/>
    </location>
</feature>
<dbReference type="InterPro" id="IPR025711">
    <property type="entry name" value="PepSY"/>
</dbReference>
<reference evidence="3 4" key="1">
    <citation type="submission" date="2016-10" db="EMBL/GenBank/DDBJ databases">
        <authorList>
            <person name="de Groot N.N."/>
        </authorList>
    </citation>
    <scope>NUCLEOTIDE SEQUENCE [LARGE SCALE GENOMIC DNA]</scope>
    <source>
        <strain evidence="3 4">CGMCC 1.8925</strain>
    </source>
</reference>
<dbReference type="STRING" id="336292.SAMN05660710_00240"/>
<accession>A0A1G5BQC9</accession>
<dbReference type="AlphaFoldDB" id="A0A1G5BQC9"/>
<evidence type="ECO:0000313" key="4">
    <source>
        <dbReference type="Proteomes" id="UP000199502"/>
    </source>
</evidence>
<protein>
    <submittedName>
        <fullName evidence="3">Peptidase propeptide and YPEB domain-containing protein</fullName>
    </submittedName>
</protein>
<dbReference type="Pfam" id="PF13670">
    <property type="entry name" value="PepSY_2"/>
    <property type="match status" value="1"/>
</dbReference>
<sequence>MRLTLPLAAALMMPLPLMAQDRPPADGTPLSQMLAVLEQEANFGHFEDIDWDDDGYYEVEYYTSDGDEVKVRLDPVTGAAR</sequence>
<evidence type="ECO:0000313" key="3">
    <source>
        <dbReference type="EMBL" id="SCX92392.1"/>
    </source>
</evidence>
<gene>
    <name evidence="3" type="ORF">SAMN05660710_00240</name>
</gene>
<feature type="chain" id="PRO_5011465895" evidence="1">
    <location>
        <begin position="20"/>
        <end position="81"/>
    </location>
</feature>
<evidence type="ECO:0000256" key="1">
    <source>
        <dbReference type="SAM" id="SignalP"/>
    </source>
</evidence>
<dbReference type="EMBL" id="FMVT01000001">
    <property type="protein sequence ID" value="SCX92392.1"/>
    <property type="molecule type" value="Genomic_DNA"/>
</dbReference>
<keyword evidence="4" id="KW-1185">Reference proteome</keyword>
<evidence type="ECO:0000259" key="2">
    <source>
        <dbReference type="Pfam" id="PF13670"/>
    </source>
</evidence>
<organism evidence="3 4">
    <name type="scientific">Paracoccus tibetensis</name>
    <dbReference type="NCBI Taxonomy" id="336292"/>
    <lineage>
        <taxon>Bacteria</taxon>
        <taxon>Pseudomonadati</taxon>
        <taxon>Pseudomonadota</taxon>
        <taxon>Alphaproteobacteria</taxon>
        <taxon>Rhodobacterales</taxon>
        <taxon>Paracoccaceae</taxon>
        <taxon>Paracoccus</taxon>
    </lineage>
</organism>
<feature type="signal peptide" evidence="1">
    <location>
        <begin position="1"/>
        <end position="19"/>
    </location>
</feature>
<keyword evidence="1" id="KW-0732">Signal</keyword>
<dbReference type="Proteomes" id="UP000199502">
    <property type="component" value="Unassembled WGS sequence"/>
</dbReference>
<name>A0A1G5BQC9_9RHOB</name>